<dbReference type="AlphaFoldDB" id="G0GE70"/>
<dbReference type="HOGENOM" id="CLU_473989_0_0_12"/>
<dbReference type="InterPro" id="IPR011495">
    <property type="entry name" value="Sig_transdc_His_kin_sub2_dim/P"/>
</dbReference>
<dbReference type="Proteomes" id="UP000007254">
    <property type="component" value="Chromosome"/>
</dbReference>
<dbReference type="GO" id="GO:0004673">
    <property type="term" value="F:protein histidine kinase activity"/>
    <property type="evidence" value="ECO:0007669"/>
    <property type="project" value="UniProtKB-EC"/>
</dbReference>
<evidence type="ECO:0000256" key="2">
    <source>
        <dbReference type="ARBA" id="ARBA00012438"/>
    </source>
</evidence>
<keyword evidence="8" id="KW-0812">Transmembrane</keyword>
<dbReference type="PANTHER" id="PTHR41523:SF8">
    <property type="entry name" value="ETHYLENE RESPONSE SENSOR PROTEIN"/>
    <property type="match status" value="1"/>
</dbReference>
<feature type="transmembrane region" description="Helical" evidence="8">
    <location>
        <begin position="325"/>
        <end position="344"/>
    </location>
</feature>
<keyword evidence="5" id="KW-0547">Nucleotide-binding</keyword>
<reference evidence="10 11" key="1">
    <citation type="submission" date="2011-06" db="EMBL/GenBank/DDBJ databases">
        <title>The complete genome of Spirochaeta thermophila DSM 6578.</title>
        <authorList>
            <consortium name="US DOE Joint Genome Institute (JGI-PGF)"/>
            <person name="Lucas S."/>
            <person name="Lapidus A."/>
            <person name="Bruce D."/>
            <person name="Goodwin L."/>
            <person name="Pitluck S."/>
            <person name="Peters L."/>
            <person name="Kyrpides N."/>
            <person name="Mavromatis K."/>
            <person name="Ivanova N."/>
            <person name="Mikailova N."/>
            <person name="Pagani I."/>
            <person name="Chertkov O."/>
            <person name="Detter J.C."/>
            <person name="Tapia R."/>
            <person name="Han C."/>
            <person name="Land M."/>
            <person name="Hauser L."/>
            <person name="Markowitz V."/>
            <person name="Cheng J.-F."/>
            <person name="Hugenholtz P."/>
            <person name="Woyke T."/>
            <person name="Wu D."/>
            <person name="Spring S."/>
            <person name="Merkhoffer B."/>
            <person name="Schneider S."/>
            <person name="Klenk H.-P."/>
            <person name="Eisen J.A."/>
        </authorList>
    </citation>
    <scope>NUCLEOTIDE SEQUENCE [LARGE SCALE GENOMIC DNA]</scope>
    <source>
        <strain evidence="11">ATCC 700085 / DSM 6578 / Z-1203</strain>
    </source>
</reference>
<proteinExistence type="predicted"/>
<evidence type="ECO:0000256" key="8">
    <source>
        <dbReference type="SAM" id="Phobius"/>
    </source>
</evidence>
<dbReference type="Pfam" id="PF07568">
    <property type="entry name" value="HisKA_2"/>
    <property type="match status" value="1"/>
</dbReference>
<accession>G0GE70</accession>
<dbReference type="OrthoDB" id="9767435at2"/>
<keyword evidence="3" id="KW-0597">Phosphoprotein</keyword>
<evidence type="ECO:0000256" key="7">
    <source>
        <dbReference type="ARBA" id="ARBA00022840"/>
    </source>
</evidence>
<keyword evidence="8" id="KW-1133">Transmembrane helix</keyword>
<keyword evidence="4" id="KW-0808">Transferase</keyword>
<keyword evidence="8" id="KW-0472">Membrane</keyword>
<dbReference type="GO" id="GO:0005524">
    <property type="term" value="F:ATP binding"/>
    <property type="evidence" value="ECO:0007669"/>
    <property type="project" value="UniProtKB-KW"/>
</dbReference>
<dbReference type="STRING" id="869211.Spith_1151"/>
<feature type="transmembrane region" description="Helical" evidence="8">
    <location>
        <begin position="12"/>
        <end position="37"/>
    </location>
</feature>
<dbReference type="CDD" id="cd12913">
    <property type="entry name" value="PDC1_MCP_like"/>
    <property type="match status" value="1"/>
</dbReference>
<dbReference type="Pfam" id="PF22673">
    <property type="entry name" value="MCP-like_PDC_1"/>
    <property type="match status" value="1"/>
</dbReference>
<evidence type="ECO:0000259" key="9">
    <source>
        <dbReference type="Pfam" id="PF07568"/>
    </source>
</evidence>
<dbReference type="KEGG" id="stq:Spith_1151"/>
<evidence type="ECO:0000256" key="3">
    <source>
        <dbReference type="ARBA" id="ARBA00022553"/>
    </source>
</evidence>
<dbReference type="Gene3D" id="6.10.340.10">
    <property type="match status" value="1"/>
</dbReference>
<feature type="domain" description="Signal transduction histidine kinase subgroup 2 dimerisation and phosphoacceptor" evidence="9">
    <location>
        <begin position="417"/>
        <end position="486"/>
    </location>
</feature>
<evidence type="ECO:0000313" key="10">
    <source>
        <dbReference type="EMBL" id="AEJ61423.1"/>
    </source>
</evidence>
<protein>
    <recommendedName>
        <fullName evidence="2">histidine kinase</fullName>
        <ecNumber evidence="2">2.7.13.3</ecNumber>
    </recommendedName>
</protein>
<organism evidence="10 11">
    <name type="scientific">Winmispira thermophila (strain ATCC 700085 / DSM 6578 / Z-1203)</name>
    <name type="common">Spirochaeta thermophila</name>
    <dbReference type="NCBI Taxonomy" id="869211"/>
    <lineage>
        <taxon>Bacteria</taxon>
        <taxon>Pseudomonadati</taxon>
        <taxon>Spirochaetota</taxon>
        <taxon>Spirochaetia</taxon>
        <taxon>Winmispirales</taxon>
        <taxon>Winmispiraceae</taxon>
        <taxon>Winmispira</taxon>
    </lineage>
</organism>
<dbReference type="PANTHER" id="PTHR41523">
    <property type="entry name" value="TWO-COMPONENT SYSTEM SENSOR PROTEIN"/>
    <property type="match status" value="1"/>
</dbReference>
<keyword evidence="11" id="KW-1185">Reference proteome</keyword>
<evidence type="ECO:0000256" key="5">
    <source>
        <dbReference type="ARBA" id="ARBA00022741"/>
    </source>
</evidence>
<sequence>MSHPPSSRSARLIDRILIPVIVASIGALAAGGLHMYLSLPRIAHTTAEKSLSAIERAVTSELHALLDPPADLALINAHIISLHPSLPIEKIHALFLEEIESHPEISIVAAGMEDGTYVEVQRLPQGIRYGYRPAGREGDLTFFPTPSLSPGTELQRVAGYDPRTRPWYTEALDAGTMIWSPPYRLASSDAPAMAVSTPIRLGDRTIGVSTVTIELLHFSRILETLTTPLDIRCYLFDDSHHLLAAAPALPPYRLLAPLDSREGSGTPSRDDSLTRHHPETITLTELDGIPVYLQEHLLTSRSTSFHLLTAVPRDSLTAPFRRAQLAALLTILILMVVVVVIALFSSRNIARHFDLLTHHTRVLRLQEAIPADLLTLSRRTDELGEISRALIDLKQRLDQQHEEVLQHLAARELLLKEIDHRVKNNLQTMVSILTLEMETLPSGRAKDTLHLIRQLLHTIALVHDMAYTQPSLTSIDLAQLFDHIVSLYKTTGLSLYYHPSASPHVPLASAIPYGILLSYFLEALRSYASPSDPSTLELLSHEEGYILTMRAVFSPSREVEFKKRILGSLLVKGLLPQLGGQVVFTRTPLSPRKVELETRIPFSAFEWSTDRDCNIEC</sequence>
<evidence type="ECO:0000256" key="4">
    <source>
        <dbReference type="ARBA" id="ARBA00022679"/>
    </source>
</evidence>
<dbReference type="RefSeq" id="WP_014624768.1">
    <property type="nucleotide sequence ID" value="NC_017583.1"/>
</dbReference>
<evidence type="ECO:0000256" key="1">
    <source>
        <dbReference type="ARBA" id="ARBA00000085"/>
    </source>
</evidence>
<dbReference type="EC" id="2.7.13.3" evidence="2"/>
<name>G0GE70_WINT7</name>
<comment type="catalytic activity">
    <reaction evidence="1">
        <text>ATP + protein L-histidine = ADP + protein N-phospho-L-histidine.</text>
        <dbReference type="EC" id="2.7.13.3"/>
    </reaction>
</comment>
<evidence type="ECO:0000256" key="6">
    <source>
        <dbReference type="ARBA" id="ARBA00022777"/>
    </source>
</evidence>
<gene>
    <name evidence="10" type="ordered locus">Spith_1151</name>
</gene>
<evidence type="ECO:0000313" key="11">
    <source>
        <dbReference type="Proteomes" id="UP000007254"/>
    </source>
</evidence>
<keyword evidence="6 10" id="KW-0418">Kinase</keyword>
<dbReference type="EMBL" id="CP002903">
    <property type="protein sequence ID" value="AEJ61423.1"/>
    <property type="molecule type" value="Genomic_DNA"/>
</dbReference>
<dbReference type="Gene3D" id="3.30.450.20">
    <property type="entry name" value="PAS domain"/>
    <property type="match status" value="1"/>
</dbReference>
<keyword evidence="7" id="KW-0067">ATP-binding</keyword>